<dbReference type="InterPro" id="IPR051781">
    <property type="entry name" value="Metallo-dep_Hydrolase"/>
</dbReference>
<reference evidence="3" key="1">
    <citation type="submission" date="2022-09" db="EMBL/GenBank/DDBJ databases">
        <title>Fusarium specimens isolated from Avocado Roots.</title>
        <authorList>
            <person name="Stajich J."/>
            <person name="Roper C."/>
            <person name="Heimlech-Rivalta G."/>
        </authorList>
    </citation>
    <scope>NUCLEOTIDE SEQUENCE</scope>
    <source>
        <strain evidence="3">A02</strain>
    </source>
</reference>
<evidence type="ECO:0000259" key="2">
    <source>
        <dbReference type="Pfam" id="PF01979"/>
    </source>
</evidence>
<dbReference type="GO" id="GO:0016810">
    <property type="term" value="F:hydrolase activity, acting on carbon-nitrogen (but not peptide) bonds"/>
    <property type="evidence" value="ECO:0007669"/>
    <property type="project" value="InterPro"/>
</dbReference>
<dbReference type="Gene3D" id="2.30.40.10">
    <property type="entry name" value="Urease, subunit C, domain 1"/>
    <property type="match status" value="1"/>
</dbReference>
<keyword evidence="4" id="KW-1185">Reference proteome</keyword>
<dbReference type="SUPFAM" id="SSF51556">
    <property type="entry name" value="Metallo-dependent hydrolases"/>
    <property type="match status" value="1"/>
</dbReference>
<evidence type="ECO:0000313" key="3">
    <source>
        <dbReference type="EMBL" id="KAJ4183339.1"/>
    </source>
</evidence>
<organism evidence="3 4">
    <name type="scientific">Fusarium falciforme</name>
    <dbReference type="NCBI Taxonomy" id="195108"/>
    <lineage>
        <taxon>Eukaryota</taxon>
        <taxon>Fungi</taxon>
        <taxon>Dikarya</taxon>
        <taxon>Ascomycota</taxon>
        <taxon>Pezizomycotina</taxon>
        <taxon>Sordariomycetes</taxon>
        <taxon>Hypocreomycetidae</taxon>
        <taxon>Hypocreales</taxon>
        <taxon>Nectriaceae</taxon>
        <taxon>Fusarium</taxon>
        <taxon>Fusarium solani species complex</taxon>
    </lineage>
</organism>
<dbReference type="EMBL" id="JAOQAV010000030">
    <property type="protein sequence ID" value="KAJ4183339.1"/>
    <property type="molecule type" value="Genomic_DNA"/>
</dbReference>
<dbReference type="Proteomes" id="UP001152087">
    <property type="component" value="Unassembled WGS sequence"/>
</dbReference>
<dbReference type="SUPFAM" id="SSF51338">
    <property type="entry name" value="Composite domain of metallo-dependent hydrolases"/>
    <property type="match status" value="1"/>
</dbReference>
<gene>
    <name evidence="3" type="ORF">NW755_009830</name>
</gene>
<dbReference type="InterPro" id="IPR057744">
    <property type="entry name" value="OTAase-like"/>
</dbReference>
<name>A0A9W8R0A0_9HYPO</name>
<dbReference type="InterPro" id="IPR032466">
    <property type="entry name" value="Metal_Hydrolase"/>
</dbReference>
<sequence>MVQSSSHQHSQMPSVIKQRPWEPSPSTKAVLYTNANIVDPEAAEVHYGASFQVEDGVITGVWKNGAEQPTPGNEGITTIDLHNHFVCPGLIDCHVHLTAAPGDVTLKGMYATEASTLAFRSAYLAREMLLRGFTTVRDTGGADAGLRDSIVEGLVKGPRLFIAGKALSQTGGHGDFRSRHEGSQHKCCGGDLPGLSRVCDGVPQCLEAVRDEIRRGADFIKIMCGGGVATLTDPLSMLQFTPEEIRAITTTAGYSGKYVTAHAYTTQAIRHAVDNGVRGIEHGNFVDSETAAYLKEKDVVVTPTLVVYQAYEIADKPPFDNLLTPAGKAKNRQVLASGLESLKILHEAGVTMCYGSDLLSVLHPLQSGEFSIRSQVLPAASILKSATTNAAAYLGMTDRLGQIKAGAFADFIILTGNPLEDITVLDNANSSFLAIFKEGRVVASKLESVVQDVNYRDFTLPGEGRGITGHMYLN</sequence>
<dbReference type="InterPro" id="IPR011059">
    <property type="entry name" value="Metal-dep_hydrolase_composite"/>
</dbReference>
<feature type="region of interest" description="Disordered" evidence="1">
    <location>
        <begin position="1"/>
        <end position="24"/>
    </location>
</feature>
<dbReference type="Pfam" id="PF01979">
    <property type="entry name" value="Amidohydro_1"/>
    <property type="match status" value="1"/>
</dbReference>
<comment type="caution">
    <text evidence="3">The sequence shown here is derived from an EMBL/GenBank/DDBJ whole genome shotgun (WGS) entry which is preliminary data.</text>
</comment>
<evidence type="ECO:0000256" key="1">
    <source>
        <dbReference type="SAM" id="MobiDB-lite"/>
    </source>
</evidence>
<dbReference type="AlphaFoldDB" id="A0A9W8R0A0"/>
<proteinExistence type="predicted"/>
<dbReference type="PANTHER" id="PTHR43135">
    <property type="entry name" value="ALPHA-D-RIBOSE 1-METHYLPHOSPHONATE 5-TRIPHOSPHATE DIPHOSPHATASE"/>
    <property type="match status" value="1"/>
</dbReference>
<feature type="domain" description="Amidohydrolase-related" evidence="2">
    <location>
        <begin position="85"/>
        <end position="429"/>
    </location>
</feature>
<evidence type="ECO:0000313" key="4">
    <source>
        <dbReference type="Proteomes" id="UP001152087"/>
    </source>
</evidence>
<feature type="compositionally biased region" description="Low complexity" evidence="1">
    <location>
        <begin position="1"/>
        <end position="11"/>
    </location>
</feature>
<accession>A0A9W8R0A0</accession>
<dbReference type="Gene3D" id="3.20.20.140">
    <property type="entry name" value="Metal-dependent hydrolases"/>
    <property type="match status" value="1"/>
</dbReference>
<dbReference type="CDD" id="cd01299">
    <property type="entry name" value="Met_dep_hydrolase_A"/>
    <property type="match status" value="1"/>
</dbReference>
<dbReference type="PANTHER" id="PTHR43135:SF3">
    <property type="entry name" value="ALPHA-D-RIBOSE 1-METHYLPHOSPHONATE 5-TRIPHOSPHATE DIPHOSPHATASE"/>
    <property type="match status" value="1"/>
</dbReference>
<dbReference type="InterPro" id="IPR006680">
    <property type="entry name" value="Amidohydro-rel"/>
</dbReference>
<protein>
    <recommendedName>
        <fullName evidence="2">Amidohydrolase-related domain-containing protein</fullName>
    </recommendedName>
</protein>